<evidence type="ECO:0000256" key="1">
    <source>
        <dbReference type="SAM" id="MobiDB-lite"/>
    </source>
</evidence>
<evidence type="ECO:0000313" key="3">
    <source>
        <dbReference type="EMBL" id="CAB4793451.1"/>
    </source>
</evidence>
<gene>
    <name evidence="3" type="ORF">UFOPK2969_01014</name>
    <name evidence="2" type="ORF">UFOPK3331_02211</name>
    <name evidence="4" type="ORF">UFOPK4371_02084</name>
</gene>
<evidence type="ECO:0000313" key="2">
    <source>
        <dbReference type="EMBL" id="CAB4347389.1"/>
    </source>
</evidence>
<dbReference type="EMBL" id="CAFAAD010000068">
    <property type="protein sequence ID" value="CAB4793451.1"/>
    <property type="molecule type" value="Genomic_DNA"/>
</dbReference>
<feature type="compositionally biased region" description="Polar residues" evidence="1">
    <location>
        <begin position="168"/>
        <end position="185"/>
    </location>
</feature>
<dbReference type="EMBL" id="CAESAL010000171">
    <property type="protein sequence ID" value="CAB4347389.1"/>
    <property type="molecule type" value="Genomic_DNA"/>
</dbReference>
<proteinExistence type="predicted"/>
<feature type="region of interest" description="Disordered" evidence="1">
    <location>
        <begin position="117"/>
        <end position="185"/>
    </location>
</feature>
<reference evidence="3" key="1">
    <citation type="submission" date="2020-05" db="EMBL/GenBank/DDBJ databases">
        <authorList>
            <person name="Chiriac C."/>
            <person name="Salcher M."/>
            <person name="Ghai R."/>
            <person name="Kavagutti S V."/>
        </authorList>
    </citation>
    <scope>NUCLEOTIDE SEQUENCE</scope>
</reference>
<protein>
    <submittedName>
        <fullName evidence="3">Unannotated protein</fullName>
    </submittedName>
</protein>
<dbReference type="EMBL" id="CAFBRD010000207">
    <property type="protein sequence ID" value="CAB5078925.1"/>
    <property type="molecule type" value="Genomic_DNA"/>
</dbReference>
<feature type="compositionally biased region" description="Low complexity" evidence="1">
    <location>
        <begin position="135"/>
        <end position="150"/>
    </location>
</feature>
<name>A0A6J6X8A8_9ZZZZ</name>
<evidence type="ECO:0000313" key="4">
    <source>
        <dbReference type="EMBL" id="CAB5078925.1"/>
    </source>
</evidence>
<dbReference type="AlphaFoldDB" id="A0A6J6X8A8"/>
<sequence>MLCSALLLQRSRSTSRPQRPSPFRTSPRQHALALQRQCLKVFRLALNQQCGPSSRLQSPLALHSSSVAATLHSRCTSLPLPALACSQPLASSWPKTPSVPLLTMLLALRKWLANSKVNPSASWSGSTPLVTPQRLSPRASQSAPLSSLLSHCSPRTPRPSCVRPPMSPTSHSANSTEHLQASSTSMSLTPRPLLVFSSVVPLRSCSRLLRSVRCLAQPEQLSKKFVDSSARSPESWTTPSVPTTDPSSTFAPVHHFANSPLRHFSRCSRQSSSVSVSATSHSAHSLPPPLLLVSSWPTSCPTPVAHGTTQRSTSKMAMKVARVQKPTKLLSSVTPLVILSRTPPARHSTRSSR</sequence>
<feature type="compositionally biased region" description="Polar residues" evidence="1">
    <location>
        <begin position="117"/>
        <end position="134"/>
    </location>
</feature>
<organism evidence="3">
    <name type="scientific">freshwater metagenome</name>
    <dbReference type="NCBI Taxonomy" id="449393"/>
    <lineage>
        <taxon>unclassified sequences</taxon>
        <taxon>metagenomes</taxon>
        <taxon>ecological metagenomes</taxon>
    </lineage>
</organism>
<accession>A0A6J6X8A8</accession>